<comment type="caution">
    <text evidence="2">The sequence shown here is derived from an EMBL/GenBank/DDBJ whole genome shotgun (WGS) entry which is preliminary data.</text>
</comment>
<proteinExistence type="predicted"/>
<accession>A0ABN7WSK8</accession>
<feature type="region of interest" description="Disordered" evidence="1">
    <location>
        <begin position="1"/>
        <end position="26"/>
    </location>
</feature>
<evidence type="ECO:0000256" key="1">
    <source>
        <dbReference type="SAM" id="MobiDB-lite"/>
    </source>
</evidence>
<protein>
    <submittedName>
        <fullName evidence="2">16323_t:CDS:1</fullName>
    </submittedName>
</protein>
<name>A0ABN7WSK8_GIGMA</name>
<dbReference type="Proteomes" id="UP000789901">
    <property type="component" value="Unassembled WGS sequence"/>
</dbReference>
<dbReference type="EMBL" id="CAJVQB010061343">
    <property type="protein sequence ID" value="CAG8839833.1"/>
    <property type="molecule type" value="Genomic_DNA"/>
</dbReference>
<evidence type="ECO:0000313" key="2">
    <source>
        <dbReference type="EMBL" id="CAG8839833.1"/>
    </source>
</evidence>
<evidence type="ECO:0000313" key="3">
    <source>
        <dbReference type="Proteomes" id="UP000789901"/>
    </source>
</evidence>
<gene>
    <name evidence="2" type="ORF">GMARGA_LOCUS34627</name>
</gene>
<feature type="compositionally biased region" description="Polar residues" evidence="1">
    <location>
        <begin position="17"/>
        <end position="26"/>
    </location>
</feature>
<reference evidence="2 3" key="1">
    <citation type="submission" date="2021-06" db="EMBL/GenBank/DDBJ databases">
        <authorList>
            <person name="Kallberg Y."/>
            <person name="Tangrot J."/>
            <person name="Rosling A."/>
        </authorList>
    </citation>
    <scope>NUCLEOTIDE SEQUENCE [LARGE SCALE GENOMIC DNA]</scope>
    <source>
        <strain evidence="2 3">120-4 pot B 10/14</strain>
    </source>
</reference>
<keyword evidence="3" id="KW-1185">Reference proteome</keyword>
<sequence>MVTLKNPPSLVPDVINSMPNNDNRNLQNPIKYIVDADMSPDKTNIIDIGKREK</sequence>
<organism evidence="2 3">
    <name type="scientific">Gigaspora margarita</name>
    <dbReference type="NCBI Taxonomy" id="4874"/>
    <lineage>
        <taxon>Eukaryota</taxon>
        <taxon>Fungi</taxon>
        <taxon>Fungi incertae sedis</taxon>
        <taxon>Mucoromycota</taxon>
        <taxon>Glomeromycotina</taxon>
        <taxon>Glomeromycetes</taxon>
        <taxon>Diversisporales</taxon>
        <taxon>Gigasporaceae</taxon>
        <taxon>Gigaspora</taxon>
    </lineage>
</organism>
<feature type="non-terminal residue" evidence="2">
    <location>
        <position position="53"/>
    </location>
</feature>